<protein>
    <submittedName>
        <fullName evidence="7">TIGR04283 family arsenosugar biosynthesis glycosyltransferase</fullName>
    </submittedName>
</protein>
<evidence type="ECO:0000313" key="8">
    <source>
        <dbReference type="Proteomes" id="UP001501469"/>
    </source>
</evidence>
<evidence type="ECO:0000256" key="1">
    <source>
        <dbReference type="ARBA" id="ARBA00004236"/>
    </source>
</evidence>
<comment type="subcellular location">
    <subcellularLocation>
        <location evidence="1">Cell membrane</location>
    </subcellularLocation>
</comment>
<keyword evidence="5" id="KW-0472">Membrane</keyword>
<dbReference type="InterPro" id="IPR001173">
    <property type="entry name" value="Glyco_trans_2-like"/>
</dbReference>
<dbReference type="NCBIfam" id="TIGR04283">
    <property type="entry name" value="glyco_like_mftF"/>
    <property type="match status" value="1"/>
</dbReference>
<dbReference type="InterPro" id="IPR026461">
    <property type="entry name" value="Trfase_2_rSAM/seldom_assoc"/>
</dbReference>
<keyword evidence="2" id="KW-1003">Cell membrane</keyword>
<keyword evidence="8" id="KW-1185">Reference proteome</keyword>
<evidence type="ECO:0000313" key="7">
    <source>
        <dbReference type="EMBL" id="GAA4040976.1"/>
    </source>
</evidence>
<dbReference type="RefSeq" id="WP_345055810.1">
    <property type="nucleotide sequence ID" value="NZ_BAABDK010000022.1"/>
</dbReference>
<proteinExistence type="predicted"/>
<evidence type="ECO:0000259" key="6">
    <source>
        <dbReference type="Pfam" id="PF00535"/>
    </source>
</evidence>
<dbReference type="EMBL" id="BAABDK010000022">
    <property type="protein sequence ID" value="GAA4040976.1"/>
    <property type="molecule type" value="Genomic_DNA"/>
</dbReference>
<accession>A0ABP7UDZ8</accession>
<evidence type="ECO:0000256" key="4">
    <source>
        <dbReference type="ARBA" id="ARBA00022679"/>
    </source>
</evidence>
<dbReference type="PANTHER" id="PTHR43646:SF2">
    <property type="entry name" value="GLYCOSYLTRANSFERASE 2-LIKE DOMAIN-CONTAINING PROTEIN"/>
    <property type="match status" value="1"/>
</dbReference>
<keyword evidence="3" id="KW-0328">Glycosyltransferase</keyword>
<sequence length="247" mass="27166">MSAAPLLSVIIPTLNEVHSIAATLAHVHAAVGAGIAYEVLVSDGGSTDDTLAQAAAHGALALPAPKPGRAAQLNFGASQAHGAILYFLHADTLPPAGFGQLIRRYQARGYRSGCFRLRFDVRHPVLLFSGWCSRFNAPAFQFGDQSLFVEKVLFDQLGGFNEQMLLMEDVDLPIRIKHKARFVVMPQSVVTSARKYVVHGVLRTELTHLAVQTLFLAGTPQPTLLRVYRRLLQRRRPRRVRRVRGAV</sequence>
<reference evidence="8" key="1">
    <citation type="journal article" date="2019" name="Int. J. Syst. Evol. Microbiol.">
        <title>The Global Catalogue of Microorganisms (GCM) 10K type strain sequencing project: providing services to taxonomists for standard genome sequencing and annotation.</title>
        <authorList>
            <consortium name="The Broad Institute Genomics Platform"/>
            <consortium name="The Broad Institute Genome Sequencing Center for Infectious Disease"/>
            <person name="Wu L."/>
            <person name="Ma J."/>
        </authorList>
    </citation>
    <scope>NUCLEOTIDE SEQUENCE [LARGE SCALE GENOMIC DNA]</scope>
    <source>
        <strain evidence="8">JCM 17225</strain>
    </source>
</reference>
<feature type="domain" description="Glycosyltransferase 2-like" evidence="6">
    <location>
        <begin position="8"/>
        <end position="110"/>
    </location>
</feature>
<dbReference type="Pfam" id="PF00535">
    <property type="entry name" value="Glycos_transf_2"/>
    <property type="match status" value="1"/>
</dbReference>
<dbReference type="SUPFAM" id="SSF53448">
    <property type="entry name" value="Nucleotide-diphospho-sugar transferases"/>
    <property type="match status" value="1"/>
</dbReference>
<comment type="caution">
    <text evidence="7">The sequence shown here is derived from an EMBL/GenBank/DDBJ whole genome shotgun (WGS) entry which is preliminary data.</text>
</comment>
<evidence type="ECO:0000256" key="5">
    <source>
        <dbReference type="ARBA" id="ARBA00023136"/>
    </source>
</evidence>
<organism evidence="7 8">
    <name type="scientific">Hymenobacter glaciei</name>
    <dbReference type="NCBI Taxonomy" id="877209"/>
    <lineage>
        <taxon>Bacteria</taxon>
        <taxon>Pseudomonadati</taxon>
        <taxon>Bacteroidota</taxon>
        <taxon>Cytophagia</taxon>
        <taxon>Cytophagales</taxon>
        <taxon>Hymenobacteraceae</taxon>
        <taxon>Hymenobacter</taxon>
    </lineage>
</organism>
<dbReference type="Proteomes" id="UP001501469">
    <property type="component" value="Unassembled WGS sequence"/>
</dbReference>
<dbReference type="PANTHER" id="PTHR43646">
    <property type="entry name" value="GLYCOSYLTRANSFERASE"/>
    <property type="match status" value="1"/>
</dbReference>
<gene>
    <name evidence="7" type="ORF">GCM10022409_28710</name>
</gene>
<dbReference type="CDD" id="cd02522">
    <property type="entry name" value="GT_2_like_a"/>
    <property type="match status" value="1"/>
</dbReference>
<name>A0ABP7UDZ8_9BACT</name>
<dbReference type="Gene3D" id="3.90.550.10">
    <property type="entry name" value="Spore Coat Polysaccharide Biosynthesis Protein SpsA, Chain A"/>
    <property type="match status" value="1"/>
</dbReference>
<dbReference type="InterPro" id="IPR029044">
    <property type="entry name" value="Nucleotide-diphossugar_trans"/>
</dbReference>
<keyword evidence="4" id="KW-0808">Transferase</keyword>
<evidence type="ECO:0000256" key="3">
    <source>
        <dbReference type="ARBA" id="ARBA00022676"/>
    </source>
</evidence>
<evidence type="ECO:0000256" key="2">
    <source>
        <dbReference type="ARBA" id="ARBA00022475"/>
    </source>
</evidence>